<dbReference type="InterPro" id="IPR040258">
    <property type="entry name" value="Spt16"/>
</dbReference>
<organism evidence="3 4">
    <name type="scientific">Rhodotorula toruloides</name>
    <name type="common">Yeast</name>
    <name type="synonym">Rhodosporidium toruloides</name>
    <dbReference type="NCBI Taxonomy" id="5286"/>
    <lineage>
        <taxon>Eukaryota</taxon>
        <taxon>Fungi</taxon>
        <taxon>Dikarya</taxon>
        <taxon>Basidiomycota</taxon>
        <taxon>Pucciniomycotina</taxon>
        <taxon>Microbotryomycetes</taxon>
        <taxon>Sporidiobolales</taxon>
        <taxon>Sporidiobolaceae</taxon>
        <taxon>Rhodotorula</taxon>
    </lineage>
</organism>
<dbReference type="GO" id="GO:0006281">
    <property type="term" value="P:DNA repair"/>
    <property type="evidence" value="ECO:0007669"/>
    <property type="project" value="UniProtKB-UniRule"/>
</dbReference>
<dbReference type="GO" id="GO:0031491">
    <property type="term" value="F:nucleosome binding"/>
    <property type="evidence" value="ECO:0007669"/>
    <property type="project" value="TreeGrafter"/>
</dbReference>
<keyword evidence="1" id="KW-0158">Chromosome</keyword>
<gene>
    <name evidence="3" type="primary">FGENESH: predicted gene_4.33</name>
    <name evidence="3" type="ORF">BN2166_0022570</name>
</gene>
<dbReference type="GO" id="GO:0035101">
    <property type="term" value="C:FACT complex"/>
    <property type="evidence" value="ECO:0007669"/>
    <property type="project" value="UniProtKB-UniRule"/>
</dbReference>
<dbReference type="SMART" id="SM01285">
    <property type="entry name" value="FACT-Spt16_Nlob"/>
    <property type="match status" value="1"/>
</dbReference>
<dbReference type="Pfam" id="PF14826">
    <property type="entry name" value="FACT-Spt16_Nlob"/>
    <property type="match status" value="1"/>
</dbReference>
<comment type="subunit">
    <text evidence="1">Component of the FACT complex.</text>
</comment>
<dbReference type="AlphaFoldDB" id="A0A0K3CGU4"/>
<keyword evidence="1" id="KW-0234">DNA repair</keyword>
<keyword evidence="1" id="KW-0805">Transcription regulation</keyword>
<dbReference type="PANTHER" id="PTHR13980:SF15">
    <property type="entry name" value="FACT COMPLEX SUBUNIT SPT16"/>
    <property type="match status" value="1"/>
</dbReference>
<feature type="domain" description="FACT complex subunit SPT16 N-terminal lobe" evidence="2">
    <location>
        <begin position="52"/>
        <end position="218"/>
    </location>
</feature>
<keyword evidence="1" id="KW-0804">Transcription</keyword>
<keyword evidence="1" id="KW-0539">Nucleus</keyword>
<evidence type="ECO:0000313" key="4">
    <source>
        <dbReference type="Proteomes" id="UP000199069"/>
    </source>
</evidence>
<dbReference type="PANTHER" id="PTHR13980">
    <property type="entry name" value="CDC68 RELATED"/>
    <property type="match status" value="1"/>
</dbReference>
<dbReference type="GO" id="GO:0006368">
    <property type="term" value="P:transcription elongation by RNA polymerase II"/>
    <property type="evidence" value="ECO:0007669"/>
    <property type="project" value="TreeGrafter"/>
</dbReference>
<proteinExistence type="inferred from homology"/>
<dbReference type="InterPro" id="IPR036005">
    <property type="entry name" value="Creatinase/aminopeptidase-like"/>
</dbReference>
<dbReference type="Gene3D" id="3.40.350.10">
    <property type="entry name" value="Creatinase/prolidase N-terminal domain"/>
    <property type="match status" value="1"/>
</dbReference>
<feature type="non-terminal residue" evidence="3">
    <location>
        <position position="310"/>
    </location>
</feature>
<reference evidence="3 4" key="1">
    <citation type="submission" date="2015-07" db="EMBL/GenBank/DDBJ databases">
        <authorList>
            <person name="Cajimat M.N.B."/>
            <person name="Milazzo M.L."/>
            <person name="Fulhorst C.F."/>
        </authorList>
    </citation>
    <scope>NUCLEOTIDE SEQUENCE [LARGE SCALE GENOMIC DNA]</scope>
    <source>
        <strain evidence="3">Single colony</strain>
    </source>
</reference>
<dbReference type="Gene3D" id="3.90.230.10">
    <property type="entry name" value="Creatinase/methionine aminopeptidase superfamily"/>
    <property type="match status" value="1"/>
</dbReference>
<dbReference type="EMBL" id="CWKI01000004">
    <property type="protein sequence ID" value="CTR06396.1"/>
    <property type="molecule type" value="Genomic_DNA"/>
</dbReference>
<comment type="function">
    <text evidence="1">Component of the FACT complex, a general chromatin factor that acts to reorganize nucleosomes. The FACT complex is involved in multiple processes that require DNA as a template such as mRNA elongation, DNA replication and DNA repair. During transcription elongation the FACT complex acts as a histone chaperone that both destabilizes and restores nucleosomal structure. It facilitates the passage of RNA polymerase II and transcription by promoting the dissociation of one histone H2A-H2B dimer from the nucleosome, then subsequently promotes the reestablishment of the nucleosome following the passage of RNA polymerase II.</text>
</comment>
<dbReference type="Proteomes" id="UP000199069">
    <property type="component" value="Unassembled WGS sequence"/>
</dbReference>
<dbReference type="STRING" id="5286.A0A0K3CGU4"/>
<keyword evidence="4" id="KW-1185">Reference proteome</keyword>
<keyword evidence="1" id="KW-0227">DNA damage</keyword>
<comment type="similarity">
    <text evidence="1">Belongs to the peptidase M24 family. SPT16 subfamily.</text>
</comment>
<evidence type="ECO:0000256" key="1">
    <source>
        <dbReference type="RuleBase" id="RU367052"/>
    </source>
</evidence>
<evidence type="ECO:0000313" key="3">
    <source>
        <dbReference type="EMBL" id="CTR06396.1"/>
    </source>
</evidence>
<protein>
    <recommendedName>
        <fullName evidence="1">FACT complex subunit</fullName>
    </recommendedName>
</protein>
<dbReference type="GO" id="GO:0006260">
    <property type="term" value="P:DNA replication"/>
    <property type="evidence" value="ECO:0007669"/>
    <property type="project" value="UniProtKB-KW"/>
</dbReference>
<evidence type="ECO:0000259" key="2">
    <source>
        <dbReference type="SMART" id="SM01285"/>
    </source>
</evidence>
<comment type="subcellular location">
    <subcellularLocation>
        <location evidence="1">Nucleus</location>
    </subcellularLocation>
    <subcellularLocation>
        <location evidence="1">Chromosome</location>
    </subcellularLocation>
</comment>
<dbReference type="InterPro" id="IPR029149">
    <property type="entry name" value="Creatin/AminoP/Spt16_N"/>
</dbReference>
<sequence>MVGLPGEQLSRPRLAVEAAVRTLRGLMMGFAVWGTLFTSLHHPNPKMGDVVISAPTFHRRAARLFDRWEAKEEDSAPLGDVEYVLVVAGNSDEENPYRKGSALQTHLLGYEFPSTLMLLGKRKVQFVVSASKAKLLQPLFKTPSGSDDKKVEVEILTRSKDEAENKKLFEQVIQTIGEGNKVGVLPKDKMSGKFVTEWQNVLKGSGADLKEVDVGNGVSTLLAVKDSEELQNERNAAKMTNKLMSHFSDVMSGYIDEGKKVTHEQLGEQIEAKLEDSKFWKNLKLGDDFETGFGDWCYSPIIQSGGNYDL</sequence>
<keyword evidence="1" id="KW-0235">DNA replication</keyword>
<accession>A0A0K3CGU4</accession>
<name>A0A0K3CGU4_RHOTO</name>
<dbReference type="InterPro" id="IPR029148">
    <property type="entry name" value="FACT-SPT16_Nlobe"/>
</dbReference>
<dbReference type="FunFam" id="3.40.350.10:FF:000006">
    <property type="entry name" value="FACT complex subunit SPT16"/>
    <property type="match status" value="1"/>
</dbReference>